<dbReference type="Pfam" id="PF10884">
    <property type="entry name" value="DUF2683"/>
    <property type="match status" value="1"/>
</dbReference>
<comment type="caution">
    <text evidence="1">The sequence shown here is derived from an EMBL/GenBank/DDBJ whole genome shotgun (WGS) entry which is preliminary data.</text>
</comment>
<dbReference type="InterPro" id="IPR020271">
    <property type="entry name" value="Uncharacterised_MJ1172"/>
</dbReference>
<dbReference type="InterPro" id="IPR040547">
    <property type="entry name" value="CdiI"/>
</dbReference>
<gene>
    <name evidence="1" type="ORF">ACFOET_08760</name>
</gene>
<accession>A0ABV7JI52</accession>
<sequence length="154" mass="17573">MNYLIPLAIDFLEKDLLTEGDLYAGDLLKSVQSVDEAFWVSNPKLRKELDGLMVTESQFRNRCNLVSHFCSWQLFRIFTKMNGPNMQTLIVQPENKEQLLAVEAVLKLLKINFVVEEDEALPTYVADGTKESMLEAQAGKLTPFTSIREMLDVK</sequence>
<evidence type="ECO:0000313" key="2">
    <source>
        <dbReference type="Proteomes" id="UP001595526"/>
    </source>
</evidence>
<keyword evidence="2" id="KW-1185">Reference proteome</keyword>
<dbReference type="Pfam" id="PF18616">
    <property type="entry name" value="CdiI_3"/>
    <property type="match status" value="1"/>
</dbReference>
<reference evidence="2" key="1">
    <citation type="journal article" date="2019" name="Int. J. Syst. Evol. Microbiol.">
        <title>The Global Catalogue of Microorganisms (GCM) 10K type strain sequencing project: providing services to taxonomists for standard genome sequencing and annotation.</title>
        <authorList>
            <consortium name="The Broad Institute Genomics Platform"/>
            <consortium name="The Broad Institute Genome Sequencing Center for Infectious Disease"/>
            <person name="Wu L."/>
            <person name="Ma J."/>
        </authorList>
    </citation>
    <scope>NUCLEOTIDE SEQUENCE [LARGE SCALE GENOMIC DNA]</scope>
    <source>
        <strain evidence="2">KCTC 52416</strain>
    </source>
</reference>
<proteinExistence type="predicted"/>
<dbReference type="RefSeq" id="WP_379021642.1">
    <property type="nucleotide sequence ID" value="NZ_JBHRTA010000029.1"/>
</dbReference>
<name>A0ABV7JI52_9SPHI</name>
<protein>
    <submittedName>
        <fullName evidence="1">Contact-dependent growth inhibition system immunity protein</fullName>
    </submittedName>
</protein>
<evidence type="ECO:0000313" key="1">
    <source>
        <dbReference type="EMBL" id="MFC3197701.1"/>
    </source>
</evidence>
<organism evidence="1 2">
    <name type="scientific">Parapedobacter deserti</name>
    <dbReference type="NCBI Taxonomy" id="1912957"/>
    <lineage>
        <taxon>Bacteria</taxon>
        <taxon>Pseudomonadati</taxon>
        <taxon>Bacteroidota</taxon>
        <taxon>Sphingobacteriia</taxon>
        <taxon>Sphingobacteriales</taxon>
        <taxon>Sphingobacteriaceae</taxon>
        <taxon>Parapedobacter</taxon>
    </lineage>
</organism>
<dbReference type="Proteomes" id="UP001595526">
    <property type="component" value="Unassembled WGS sequence"/>
</dbReference>
<dbReference type="EMBL" id="JBHRTA010000029">
    <property type="protein sequence ID" value="MFC3197701.1"/>
    <property type="molecule type" value="Genomic_DNA"/>
</dbReference>